<dbReference type="PROSITE" id="PS51366">
    <property type="entry name" value="MI"/>
    <property type="match status" value="1"/>
</dbReference>
<dbReference type="OrthoDB" id="10071175at2759"/>
<dbReference type="Proteomes" id="UP000727407">
    <property type="component" value="Unassembled WGS sequence"/>
</dbReference>
<feature type="compositionally biased region" description="Basic and acidic residues" evidence="4">
    <location>
        <begin position="663"/>
        <end position="677"/>
    </location>
</feature>
<feature type="compositionally biased region" description="Basic residues" evidence="4">
    <location>
        <begin position="56"/>
        <end position="66"/>
    </location>
</feature>
<feature type="region of interest" description="Disordered" evidence="4">
    <location>
        <begin position="121"/>
        <end position="184"/>
    </location>
</feature>
<feature type="region of interest" description="Disordered" evidence="4">
    <location>
        <begin position="507"/>
        <end position="527"/>
    </location>
</feature>
<reference evidence="6" key="1">
    <citation type="submission" date="2020-07" db="EMBL/GenBank/DDBJ databases">
        <title>Clarias magur genome sequencing, assembly and annotation.</title>
        <authorList>
            <person name="Kushwaha B."/>
            <person name="Kumar R."/>
            <person name="Das P."/>
            <person name="Joshi C.G."/>
            <person name="Kumar D."/>
            <person name="Nagpure N.S."/>
            <person name="Pandey M."/>
            <person name="Agarwal S."/>
            <person name="Srivastava S."/>
            <person name="Singh M."/>
            <person name="Sahoo L."/>
            <person name="Jayasankar P."/>
            <person name="Meher P.K."/>
            <person name="Koringa P.G."/>
            <person name="Iquebal M.A."/>
            <person name="Das S.P."/>
            <person name="Bit A."/>
            <person name="Patnaik S."/>
            <person name="Patel N."/>
            <person name="Shah T.M."/>
            <person name="Hinsu A."/>
            <person name="Jena J.K."/>
        </authorList>
    </citation>
    <scope>NUCLEOTIDE SEQUENCE</scope>
    <source>
        <strain evidence="6">CIFAMagur01</strain>
        <tissue evidence="6">Testis</tissue>
    </source>
</reference>
<feature type="non-terminal residue" evidence="6">
    <location>
        <position position="1"/>
    </location>
</feature>
<dbReference type="EMBL" id="QNUK01000129">
    <property type="protein sequence ID" value="KAF5900718.1"/>
    <property type="molecule type" value="Genomic_DNA"/>
</dbReference>
<dbReference type="InterPro" id="IPR016024">
    <property type="entry name" value="ARM-type_fold"/>
</dbReference>
<evidence type="ECO:0000313" key="7">
    <source>
        <dbReference type="Proteomes" id="UP000727407"/>
    </source>
</evidence>
<evidence type="ECO:0000256" key="3">
    <source>
        <dbReference type="ARBA" id="ARBA00022917"/>
    </source>
</evidence>
<evidence type="ECO:0000313" key="6">
    <source>
        <dbReference type="EMBL" id="KAF5900718.1"/>
    </source>
</evidence>
<feature type="non-terminal residue" evidence="6">
    <location>
        <position position="1619"/>
    </location>
</feature>
<dbReference type="Gene3D" id="1.25.40.180">
    <property type="match status" value="3"/>
</dbReference>
<feature type="compositionally biased region" description="Pro residues" evidence="4">
    <location>
        <begin position="268"/>
        <end position="277"/>
    </location>
</feature>
<accession>A0A8J4U621</accession>
<evidence type="ECO:0000256" key="4">
    <source>
        <dbReference type="SAM" id="MobiDB-lite"/>
    </source>
</evidence>
<dbReference type="InterPro" id="IPR003891">
    <property type="entry name" value="Initiation_fac_eIF4g_MI"/>
</dbReference>
<feature type="region of interest" description="Disordered" evidence="4">
    <location>
        <begin position="38"/>
        <end position="96"/>
    </location>
</feature>
<feature type="compositionally biased region" description="Low complexity" evidence="4">
    <location>
        <begin position="508"/>
        <end position="525"/>
    </location>
</feature>
<dbReference type="InterPro" id="IPR003890">
    <property type="entry name" value="MIF4G-like_typ-3"/>
</dbReference>
<keyword evidence="3" id="KW-0648">Protein biosynthesis</keyword>
<comment type="similarity">
    <text evidence="1">Belongs to the eukaryotic initiation factor 4G family.</text>
</comment>
<keyword evidence="7" id="KW-1185">Reference proteome</keyword>
<feature type="region of interest" description="Disordered" evidence="4">
    <location>
        <begin position="428"/>
        <end position="458"/>
    </location>
</feature>
<organism evidence="6 7">
    <name type="scientific">Clarias magur</name>
    <name type="common">Asian catfish</name>
    <name type="synonym">Macropteronotus magur</name>
    <dbReference type="NCBI Taxonomy" id="1594786"/>
    <lineage>
        <taxon>Eukaryota</taxon>
        <taxon>Metazoa</taxon>
        <taxon>Chordata</taxon>
        <taxon>Craniata</taxon>
        <taxon>Vertebrata</taxon>
        <taxon>Euteleostomi</taxon>
        <taxon>Actinopterygii</taxon>
        <taxon>Neopterygii</taxon>
        <taxon>Teleostei</taxon>
        <taxon>Ostariophysi</taxon>
        <taxon>Siluriformes</taxon>
        <taxon>Clariidae</taxon>
        <taxon>Clarias</taxon>
    </lineage>
</organism>
<feature type="compositionally biased region" description="Basic and acidic residues" evidence="4">
    <location>
        <begin position="174"/>
        <end position="184"/>
    </location>
</feature>
<name>A0A8J4U621_CLAMG</name>
<sequence length="1619" mass="182304">GAVVQWLYRRVPFLGHPCHLLSSSSLVIMKSAHQHQAPAQRQQALPRQKERPCQQFRKRGHNKGRHQITEEIMASGKARSTAALPQSGDATASGSVQVKGKIMTPAAAVPVTTVPVMMNPAHQQQAPPSEKHDSPQQHKSPHKQSVTMKLEAKPEQVPEPEAGDIQDINTKSSAPEKEETTDHRVKEELALAEGTTVLSMPMQKIDLNSKVAKQMLDACKEFLSLSCPSGYAPASGSEQTKGKLRTPAAAFPVSTVPVMMNPAYQQQAPPPEQQAPPRPDRTPRKQIIIRDPSAGGRDITEEIMSGRMTRSTPPHIRIQDHCVGGGRDITEEIMSERKPTSTSTPHDVVLKVSCSVQTQGESLTPPAAVPVQPSYALTGTAANKETGFHVATPTPEAVSELECIPVPNSDAGLEPITEPVVAEVQEISAKTSAPTEEENENEVGRVEEKPAPAQGTTMQPVLSVPKKKIGMNSKVARQVLDACKEIRIRDPCVGVRDITEEIMSGRMTASTHTPPDATPTPASTAKAVSEHGCIPVARDLLQEPSEQDVNVDAELGLITEPVVAEVQEISVKTSATEEENEIGRVEEEPPATEETTMQDVLSEPKKKSDQINKVLGDVSHAYEELNEVLPSCDSVSSPSLEEMEEKEDKPDPANTEPATVKSVENKSEYEYEEEHSKAVRPKERKKYDREFLLSLRFTTASMCEPENFHIIDAILNEPPQLCKFHQGQQKKPRRIITGVCLSNNVQLNKAEEAWTPVLRKSCSSNGDPEMVKTQELFRKMRGILNKMTPQMFGKLMKQVTELDIDTEDRLKGVVDLIFEKAITEPLASVTYANMCHCLMRLKVPTLDKPGASVNFHRLLLIRCQEEFEKDRDNDKFKQKELDAPTKKEVCLQLKEELEEEKARVHHRSLGNIKFIGELFKLKMLTEPIMHYCITELLKNQTENSLECLCKLLTTIGKDLDFEKTKPCMDRYFRQMEKIMQERKASSRICFMLQDVLDLRRNNWVPQRSDQDPKTINQIHEEAELEEKREQIKVQQQHLCKKAWSQEKVCLLSKPQDKSSAFDTSHLKFQSQQGQHKRPHRFITSLCLSNDVQLNKADEAWTPVVRKSLSSSNGDPEMVKTQELFRKMRSILNKMTPQMFNKLMKQVTKLTIDTEDRLKGVVNLIFEKAIAEPMASGTYANMCHCLMRLKVPTSDKPGASVNFHSVLLNRCQEEFEKVRDNDKIFKQEKLDAATEMKDKMEEEKTRVHHRSLGNIKFIGELFKLKMLTEPIMQYCITKLLKNQTEDSLECLCKLLTTIGKDLDFEKTKPCMDQYFHQMENILQERKVSSRIRFILQNVLDLRRNNWVTQQVDQDPKTINQIHKEAELEEKREQIKVQRQLLCKKAWSQEKGCPLSKPQDKSSAFDTSHLKPSTLDLKNLLFDPGGRRSSGCCGKGNTGTSEVNTSTEQAKCETMQVSPPAPSKLLLSKHELGMKSTTIIEEYLEINNLQETAECVQQLNSVSLLFVFVREAVDLTLEHSTIARQQIGLLLDKLISASILPPEQYYKGLKEILEAASDMAVDIPEIWLHLAEIITPVLHDGGIPMGVLFRVPKKLVPCGKILDWKDFLPKEEDIKEFVRKQ</sequence>
<evidence type="ECO:0000256" key="2">
    <source>
        <dbReference type="ARBA" id="ARBA00022540"/>
    </source>
</evidence>
<comment type="caution">
    <text evidence="6">The sequence shown here is derived from an EMBL/GenBank/DDBJ whole genome shotgun (WGS) entry which is preliminary data.</text>
</comment>
<dbReference type="Pfam" id="PF02847">
    <property type="entry name" value="MA3"/>
    <property type="match status" value="1"/>
</dbReference>
<keyword evidence="2 6" id="KW-0396">Initiation factor</keyword>
<dbReference type="SUPFAM" id="SSF48371">
    <property type="entry name" value="ARM repeat"/>
    <property type="match status" value="3"/>
</dbReference>
<dbReference type="PANTHER" id="PTHR23253">
    <property type="entry name" value="EUKARYOTIC TRANSLATION INITIATION FACTOR 4 GAMMA"/>
    <property type="match status" value="1"/>
</dbReference>
<dbReference type="GO" id="GO:0003743">
    <property type="term" value="F:translation initiation factor activity"/>
    <property type="evidence" value="ECO:0007669"/>
    <property type="project" value="UniProtKB-KW"/>
</dbReference>
<dbReference type="PANTHER" id="PTHR23253:SF10">
    <property type="entry name" value="EUKARYOTIC TRANSLATION INITIATION FACTOR 4 GAMMA 1"/>
    <property type="match status" value="1"/>
</dbReference>
<dbReference type="SMART" id="SM00544">
    <property type="entry name" value="MA3"/>
    <property type="match status" value="1"/>
</dbReference>
<dbReference type="GO" id="GO:0016281">
    <property type="term" value="C:eukaryotic translation initiation factor 4F complex"/>
    <property type="evidence" value="ECO:0007669"/>
    <property type="project" value="TreeGrafter"/>
</dbReference>
<evidence type="ECO:0000259" key="5">
    <source>
        <dbReference type="PROSITE" id="PS51366"/>
    </source>
</evidence>
<dbReference type="Pfam" id="PF02854">
    <property type="entry name" value="MIF4G"/>
    <property type="match status" value="2"/>
</dbReference>
<dbReference type="GO" id="GO:0003729">
    <property type="term" value="F:mRNA binding"/>
    <property type="evidence" value="ECO:0007669"/>
    <property type="project" value="TreeGrafter"/>
</dbReference>
<feature type="domain" description="MI" evidence="5">
    <location>
        <begin position="1469"/>
        <end position="1591"/>
    </location>
</feature>
<gene>
    <name evidence="6" type="primary">eif4g1</name>
    <name evidence="6" type="ORF">DAT39_009576</name>
</gene>
<proteinExistence type="inferred from homology"/>
<dbReference type="SMART" id="SM00543">
    <property type="entry name" value="MIF4G"/>
    <property type="match status" value="2"/>
</dbReference>
<feature type="region of interest" description="Disordered" evidence="4">
    <location>
        <begin position="629"/>
        <end position="677"/>
    </location>
</feature>
<protein>
    <submittedName>
        <fullName evidence="6">Eukaryotic translation initiation factor 4 gamma 1-like isoform X1</fullName>
    </submittedName>
</protein>
<evidence type="ECO:0000256" key="1">
    <source>
        <dbReference type="ARBA" id="ARBA00005775"/>
    </source>
</evidence>
<feature type="region of interest" description="Disordered" evidence="4">
    <location>
        <begin position="572"/>
        <end position="609"/>
    </location>
</feature>
<dbReference type="FunFam" id="1.25.40.180:FF:000001">
    <property type="entry name" value="Eukaryotic translation initiation factor 4 gamma, 3, putative"/>
    <property type="match status" value="2"/>
</dbReference>
<feature type="region of interest" description="Disordered" evidence="4">
    <location>
        <begin position="264"/>
        <end position="294"/>
    </location>
</feature>